<dbReference type="KEGG" id="vg:75691546"/>
<name>A0AAE7V3S7_9CAUD</name>
<dbReference type="RefSeq" id="YP_010359165.1">
    <property type="nucleotide sequence ID" value="NC_062770.1"/>
</dbReference>
<gene>
    <name evidence="1" type="primary">gp_16363</name>
</gene>
<protein>
    <submittedName>
        <fullName evidence="1">Uncharacterized protein</fullName>
    </submittedName>
</protein>
<proteinExistence type="predicted"/>
<dbReference type="Proteomes" id="UP000827372">
    <property type="component" value="Segment"/>
</dbReference>
<keyword evidence="2" id="KW-1185">Reference proteome</keyword>
<accession>A0AAE7V3S7</accession>
<evidence type="ECO:0000313" key="1">
    <source>
        <dbReference type="EMBL" id="QWM89593.1"/>
    </source>
</evidence>
<organism evidence="1 2">
    <name type="scientific">uncultured phage cr91_1</name>
    <dbReference type="NCBI Taxonomy" id="2986403"/>
    <lineage>
        <taxon>Viruses</taxon>
        <taxon>Duplodnaviria</taxon>
        <taxon>Heunggongvirae</taxon>
        <taxon>Uroviricota</taxon>
        <taxon>Caudoviricetes</taxon>
        <taxon>Crassvirales</taxon>
        <taxon>Intestiviridae</taxon>
        <taxon>Crudevirinae</taxon>
        <taxon>Drivevirus</taxon>
        <taxon>Drivevirus gastrointestinalis</taxon>
    </lineage>
</organism>
<evidence type="ECO:0000313" key="2">
    <source>
        <dbReference type="Proteomes" id="UP000827372"/>
    </source>
</evidence>
<dbReference type="EMBL" id="MZ130480">
    <property type="protein sequence ID" value="QWM89593.1"/>
    <property type="molecule type" value="Genomic_DNA"/>
</dbReference>
<dbReference type="GeneID" id="75691546"/>
<reference evidence="1 2" key="1">
    <citation type="submission" date="2021-04" db="EMBL/GenBank/DDBJ databases">
        <authorList>
            <person name="Shkoporov A.N."/>
            <person name="Stockdale S.R."/>
            <person name="Guerin E."/>
            <person name="Ross R.P."/>
            <person name="Hill C."/>
        </authorList>
    </citation>
    <scope>NUCLEOTIDE SEQUENCE [LARGE SCALE GENOMIC DNA]</scope>
    <source>
        <strain evidence="2">cr91_1</strain>
    </source>
</reference>
<sequence>MEYVVIRPPVKNTTHPETMLVHYVVSRTRIRKVIDAYFNGEFVVKDEYPPLGVFKVIIDKRKPRTFVEAAQLARYKNYEYENSKTESRGMDS</sequence>